<dbReference type="EMBL" id="BJZQ01000001">
    <property type="protein sequence ID" value="GEO88248.1"/>
    <property type="molecule type" value="Genomic_DNA"/>
</dbReference>
<gene>
    <name evidence="1" type="ORF">AFL01nite_05750</name>
</gene>
<organism evidence="1 2">
    <name type="scientific">Aeromicrobium flavum</name>
    <dbReference type="NCBI Taxonomy" id="416568"/>
    <lineage>
        <taxon>Bacteria</taxon>
        <taxon>Bacillati</taxon>
        <taxon>Actinomycetota</taxon>
        <taxon>Actinomycetes</taxon>
        <taxon>Propionibacteriales</taxon>
        <taxon>Nocardioidaceae</taxon>
        <taxon>Aeromicrobium</taxon>
    </lineage>
</organism>
<evidence type="ECO:0000313" key="2">
    <source>
        <dbReference type="Proteomes" id="UP000321769"/>
    </source>
</evidence>
<proteinExistence type="predicted"/>
<dbReference type="Pfam" id="PF21172">
    <property type="entry name" value="CueP"/>
    <property type="match status" value="1"/>
</dbReference>
<dbReference type="RefSeq" id="WP_087623232.1">
    <property type="nucleotide sequence ID" value="NZ_BAAAYQ010000001.1"/>
</dbReference>
<dbReference type="AlphaFoldDB" id="A0A512HS18"/>
<dbReference type="InterPro" id="IPR047808">
    <property type="entry name" value="CueP-like"/>
</dbReference>
<sequence length="59" mass="6417">MDDSTGDVRIDKDVKTLDNGFAGFWLPFDIEGAMTIRSDDKTGSVEFDTEADAPTHPPA</sequence>
<name>A0A512HS18_9ACTN</name>
<comment type="caution">
    <text evidence="1">The sequence shown here is derived from an EMBL/GenBank/DDBJ whole genome shotgun (WGS) entry which is preliminary data.</text>
</comment>
<accession>A0A512HS18</accession>
<dbReference type="OrthoDB" id="73040at2"/>
<dbReference type="Proteomes" id="UP000321769">
    <property type="component" value="Unassembled WGS sequence"/>
</dbReference>
<protein>
    <submittedName>
        <fullName evidence="1">Uncharacterized protein</fullName>
    </submittedName>
</protein>
<dbReference type="Gene3D" id="2.60.40.3700">
    <property type="match status" value="1"/>
</dbReference>
<evidence type="ECO:0000313" key="1">
    <source>
        <dbReference type="EMBL" id="GEO88248.1"/>
    </source>
</evidence>
<keyword evidence="2" id="KW-1185">Reference proteome</keyword>
<reference evidence="1 2" key="1">
    <citation type="submission" date="2019-07" db="EMBL/GenBank/DDBJ databases">
        <title>Whole genome shotgun sequence of Aeromicrobium flavum NBRC 107625.</title>
        <authorList>
            <person name="Hosoyama A."/>
            <person name="Uohara A."/>
            <person name="Ohji S."/>
            <person name="Ichikawa N."/>
        </authorList>
    </citation>
    <scope>NUCLEOTIDE SEQUENCE [LARGE SCALE GENOMIC DNA]</scope>
    <source>
        <strain evidence="1 2">NBRC 107625</strain>
    </source>
</reference>